<gene>
    <name evidence="11" type="ORF">SAMN05443529_12066</name>
</gene>
<dbReference type="GO" id="GO:0015562">
    <property type="term" value="F:efflux transmembrane transporter activity"/>
    <property type="evidence" value="ECO:0007669"/>
    <property type="project" value="TreeGrafter"/>
</dbReference>
<dbReference type="Gene3D" id="2.40.30.170">
    <property type="match status" value="1"/>
</dbReference>
<evidence type="ECO:0000256" key="1">
    <source>
        <dbReference type="ARBA" id="ARBA00004196"/>
    </source>
</evidence>
<dbReference type="NCBIfam" id="TIGR01730">
    <property type="entry name" value="RND_mfp"/>
    <property type="match status" value="1"/>
</dbReference>
<keyword evidence="12" id="KW-1185">Reference proteome</keyword>
<evidence type="ECO:0000259" key="7">
    <source>
        <dbReference type="Pfam" id="PF25876"/>
    </source>
</evidence>
<comment type="similarity">
    <text evidence="2">Belongs to the membrane fusion protein (MFP) (TC 8.A.1) family.</text>
</comment>
<dbReference type="InterPro" id="IPR058792">
    <property type="entry name" value="Beta-barrel_RND_2"/>
</dbReference>
<feature type="domain" description="Multidrug resistance protein MdtA-like barrel-sandwich hybrid" evidence="8">
    <location>
        <begin position="78"/>
        <end position="224"/>
    </location>
</feature>
<dbReference type="InterPro" id="IPR030190">
    <property type="entry name" value="MacA_alpha-hairpin_sf"/>
</dbReference>
<accession>A0A1G8FSV5</accession>
<dbReference type="Pfam" id="PF25954">
    <property type="entry name" value="Beta-barrel_RND_2"/>
    <property type="match status" value="1"/>
</dbReference>
<keyword evidence="6" id="KW-1133">Transmembrane helix</keyword>
<evidence type="ECO:0000313" key="11">
    <source>
        <dbReference type="EMBL" id="SDH85187.1"/>
    </source>
</evidence>
<dbReference type="RefSeq" id="WP_092334688.1">
    <property type="nucleotide sequence ID" value="NZ_FNCP01000020.1"/>
</dbReference>
<comment type="subcellular location">
    <subcellularLocation>
        <location evidence="1">Cell envelope</location>
    </subcellularLocation>
</comment>
<feature type="domain" description="CusB-like beta-barrel" evidence="9">
    <location>
        <begin position="238"/>
        <end position="308"/>
    </location>
</feature>
<reference evidence="12" key="1">
    <citation type="submission" date="2016-10" db="EMBL/GenBank/DDBJ databases">
        <authorList>
            <person name="Varghese N."/>
            <person name="Submissions S."/>
        </authorList>
    </citation>
    <scope>NUCLEOTIDE SEQUENCE [LARGE SCALE GENOMIC DNA]</scope>
    <source>
        <strain evidence="12">DSM 8344</strain>
    </source>
</reference>
<evidence type="ECO:0000256" key="3">
    <source>
        <dbReference type="ARBA" id="ARBA00022448"/>
    </source>
</evidence>
<dbReference type="SUPFAM" id="SSF111369">
    <property type="entry name" value="HlyD-like secretion proteins"/>
    <property type="match status" value="1"/>
</dbReference>
<feature type="domain" description="Multidrug resistance protein MdtA-like alpha-helical hairpin" evidence="7">
    <location>
        <begin position="122"/>
        <end position="186"/>
    </location>
</feature>
<evidence type="ECO:0000256" key="5">
    <source>
        <dbReference type="SAM" id="Coils"/>
    </source>
</evidence>
<dbReference type="GO" id="GO:1990195">
    <property type="term" value="C:macrolide transmembrane transporter complex"/>
    <property type="evidence" value="ECO:0007669"/>
    <property type="project" value="InterPro"/>
</dbReference>
<evidence type="ECO:0000256" key="2">
    <source>
        <dbReference type="ARBA" id="ARBA00009477"/>
    </source>
</evidence>
<dbReference type="Gene3D" id="2.40.420.20">
    <property type="match status" value="1"/>
</dbReference>
<evidence type="ECO:0000259" key="10">
    <source>
        <dbReference type="Pfam" id="PF25967"/>
    </source>
</evidence>
<keyword evidence="3" id="KW-0813">Transport</keyword>
<dbReference type="GO" id="GO:0030313">
    <property type="term" value="C:cell envelope"/>
    <property type="evidence" value="ECO:0007669"/>
    <property type="project" value="UniProtKB-SubCell"/>
</dbReference>
<protein>
    <submittedName>
        <fullName evidence="11">RND family efflux transporter, MFP subunit</fullName>
    </submittedName>
</protein>
<dbReference type="PANTHER" id="PTHR30469:SF15">
    <property type="entry name" value="HLYD FAMILY OF SECRETION PROTEINS"/>
    <property type="match status" value="1"/>
</dbReference>
<evidence type="ECO:0000256" key="4">
    <source>
        <dbReference type="ARBA" id="ARBA00023054"/>
    </source>
</evidence>
<dbReference type="EMBL" id="FNCP01000020">
    <property type="protein sequence ID" value="SDH85187.1"/>
    <property type="molecule type" value="Genomic_DNA"/>
</dbReference>
<feature type="domain" description="Multidrug resistance protein MdtA-like C-terminal permuted SH3" evidence="10">
    <location>
        <begin position="323"/>
        <end position="370"/>
    </location>
</feature>
<dbReference type="Pfam" id="PF25876">
    <property type="entry name" value="HH_MFP_RND"/>
    <property type="match status" value="1"/>
</dbReference>
<dbReference type="PANTHER" id="PTHR30469">
    <property type="entry name" value="MULTIDRUG RESISTANCE PROTEIN MDTA"/>
    <property type="match status" value="1"/>
</dbReference>
<organism evidence="11 12">
    <name type="scientific">Desulfosporosinus hippei DSM 8344</name>
    <dbReference type="NCBI Taxonomy" id="1121419"/>
    <lineage>
        <taxon>Bacteria</taxon>
        <taxon>Bacillati</taxon>
        <taxon>Bacillota</taxon>
        <taxon>Clostridia</taxon>
        <taxon>Eubacteriales</taxon>
        <taxon>Desulfitobacteriaceae</taxon>
        <taxon>Desulfosporosinus</taxon>
    </lineage>
</organism>
<keyword evidence="6" id="KW-0472">Membrane</keyword>
<dbReference type="Pfam" id="PF25917">
    <property type="entry name" value="BSH_RND"/>
    <property type="match status" value="1"/>
</dbReference>
<dbReference type="GO" id="GO:0019898">
    <property type="term" value="C:extrinsic component of membrane"/>
    <property type="evidence" value="ECO:0007669"/>
    <property type="project" value="InterPro"/>
</dbReference>
<evidence type="ECO:0000259" key="8">
    <source>
        <dbReference type="Pfam" id="PF25917"/>
    </source>
</evidence>
<dbReference type="Gene3D" id="6.10.140.1990">
    <property type="match status" value="1"/>
</dbReference>
<keyword evidence="6" id="KW-0812">Transmembrane</keyword>
<dbReference type="AlphaFoldDB" id="A0A1G8FSV5"/>
<proteinExistence type="inferred from homology"/>
<keyword evidence="4 5" id="KW-0175">Coiled coil</keyword>
<dbReference type="InterPro" id="IPR058624">
    <property type="entry name" value="MdtA-like_HH"/>
</dbReference>
<dbReference type="Pfam" id="PF25967">
    <property type="entry name" value="RND-MFP_C"/>
    <property type="match status" value="1"/>
</dbReference>
<dbReference type="GO" id="GO:1990281">
    <property type="term" value="C:efflux pump complex"/>
    <property type="evidence" value="ECO:0007669"/>
    <property type="project" value="TreeGrafter"/>
</dbReference>
<sequence>MSKKRIILLVIIVVIFIGGVALFNRYGAQSIFAAKENESVEPDTSDKVAVEVISPKVASENEGLYYKATLEAEQEGIVSSKNSGKVISILFDDGKQVTQGEALIILDDQDIVNQIKSAESQLEVSKAALQKTEASLENTQRSYDRTKTLAEQGVVAQAELENAETSLKIIKADVASSQAAIQATQTTIDNLKTTLADMTIRAPITGIMDGKNVNIGQFLSPGNVLGKVKDISLIDAVIEIDQALIQTIKIGQKAKVKLNEDDSESYEGVVKSITPSADPSSRSFKVKVQLNNETLSLRPGVFAKVRLMVEDDGKGQNFVIPVGLITGKEGNYFVYINDNGIVKKRAVTVGDLVNNQAEIKAGLQGNESIISTNLNMLQEGDEITVGSE</sequence>
<feature type="coiled-coil region" evidence="5">
    <location>
        <begin position="115"/>
        <end position="142"/>
    </location>
</feature>
<dbReference type="GO" id="GO:1990961">
    <property type="term" value="P:xenobiotic detoxification by transmembrane export across the plasma membrane"/>
    <property type="evidence" value="ECO:0007669"/>
    <property type="project" value="InterPro"/>
</dbReference>
<dbReference type="InterPro" id="IPR058625">
    <property type="entry name" value="MdtA-like_BSH"/>
</dbReference>
<dbReference type="Proteomes" id="UP000198656">
    <property type="component" value="Unassembled WGS sequence"/>
</dbReference>
<name>A0A1G8FSV5_9FIRM</name>
<evidence type="ECO:0000313" key="12">
    <source>
        <dbReference type="Proteomes" id="UP000198656"/>
    </source>
</evidence>
<evidence type="ECO:0000256" key="6">
    <source>
        <dbReference type="SAM" id="Phobius"/>
    </source>
</evidence>
<dbReference type="OrthoDB" id="9810430at2"/>
<feature type="transmembrane region" description="Helical" evidence="6">
    <location>
        <begin position="7"/>
        <end position="27"/>
    </location>
</feature>
<dbReference type="STRING" id="1121419.SAMN05443529_12066"/>
<dbReference type="InterPro" id="IPR058627">
    <property type="entry name" value="MdtA-like_C"/>
</dbReference>
<evidence type="ECO:0000259" key="9">
    <source>
        <dbReference type="Pfam" id="PF25954"/>
    </source>
</evidence>
<dbReference type="Gene3D" id="2.40.50.100">
    <property type="match status" value="1"/>
</dbReference>
<dbReference type="InterPro" id="IPR006143">
    <property type="entry name" value="RND_pump_MFP"/>
</dbReference>